<reference evidence="2 3" key="1">
    <citation type="submission" date="2023-10" db="EMBL/GenBank/DDBJ databases">
        <title>Niallia locisalis sp.nov. isolated from a salt pond sample.</title>
        <authorList>
            <person name="Li X.-J."/>
            <person name="Dong L."/>
        </authorList>
    </citation>
    <scope>NUCLEOTIDE SEQUENCE [LARGE SCALE GENOMIC DNA]</scope>
    <source>
        <strain evidence="2 3">DSM 29761</strain>
    </source>
</reference>
<keyword evidence="1" id="KW-0472">Membrane</keyword>
<sequence>MQESRKQIIINEITYWKKNRLLPEHYCDFLLALYTEGNGAQEKNKKSQWFKKELLLLLFIPIIMVLFYFTELSLILQLVFAIILILIGIYLIFYFRKTGLLFQIPLIVTALILLFVSVKITLTLFPDTLIVLYTVLGFNCILWLAGGWKFKQLHFTLSGILGIVFLCIFLFSNKFF</sequence>
<keyword evidence="3" id="KW-1185">Reference proteome</keyword>
<feature type="transmembrane region" description="Helical" evidence="1">
    <location>
        <begin position="128"/>
        <end position="146"/>
    </location>
</feature>
<feature type="transmembrane region" description="Helical" evidence="1">
    <location>
        <begin position="75"/>
        <end position="93"/>
    </location>
</feature>
<feature type="transmembrane region" description="Helical" evidence="1">
    <location>
        <begin position="100"/>
        <end position="122"/>
    </location>
</feature>
<evidence type="ECO:0000313" key="2">
    <source>
        <dbReference type="EMBL" id="WVX82691.1"/>
    </source>
</evidence>
<organism evidence="2 3">
    <name type="scientific">Niallia oryzisoli</name>
    <dbReference type="NCBI Taxonomy" id="1737571"/>
    <lineage>
        <taxon>Bacteria</taxon>
        <taxon>Bacillati</taxon>
        <taxon>Bacillota</taxon>
        <taxon>Bacilli</taxon>
        <taxon>Bacillales</taxon>
        <taxon>Bacillaceae</taxon>
        <taxon>Niallia</taxon>
    </lineage>
</organism>
<feature type="transmembrane region" description="Helical" evidence="1">
    <location>
        <begin position="153"/>
        <end position="172"/>
    </location>
</feature>
<dbReference type="RefSeq" id="WP_338451587.1">
    <property type="nucleotide sequence ID" value="NZ_CP137640.1"/>
</dbReference>
<keyword evidence="1" id="KW-1133">Transmembrane helix</keyword>
<feature type="transmembrane region" description="Helical" evidence="1">
    <location>
        <begin position="53"/>
        <end position="69"/>
    </location>
</feature>
<protein>
    <submittedName>
        <fullName evidence="2">Uncharacterized protein</fullName>
    </submittedName>
</protein>
<name>A0ABZ2CFX9_9BACI</name>
<dbReference type="EMBL" id="CP137640">
    <property type="protein sequence ID" value="WVX82691.1"/>
    <property type="molecule type" value="Genomic_DNA"/>
</dbReference>
<accession>A0ABZ2CFX9</accession>
<keyword evidence="1" id="KW-0812">Transmembrane</keyword>
<proteinExistence type="predicted"/>
<dbReference type="Proteomes" id="UP001357223">
    <property type="component" value="Chromosome"/>
</dbReference>
<evidence type="ECO:0000256" key="1">
    <source>
        <dbReference type="SAM" id="Phobius"/>
    </source>
</evidence>
<evidence type="ECO:0000313" key="3">
    <source>
        <dbReference type="Proteomes" id="UP001357223"/>
    </source>
</evidence>
<gene>
    <name evidence="2" type="ORF">R4Z09_06825</name>
</gene>